<organism evidence="3 4">
    <name type="scientific">Mycena pura</name>
    <dbReference type="NCBI Taxonomy" id="153505"/>
    <lineage>
        <taxon>Eukaryota</taxon>
        <taxon>Fungi</taxon>
        <taxon>Dikarya</taxon>
        <taxon>Basidiomycota</taxon>
        <taxon>Agaricomycotina</taxon>
        <taxon>Agaricomycetes</taxon>
        <taxon>Agaricomycetidae</taxon>
        <taxon>Agaricales</taxon>
        <taxon>Marasmiineae</taxon>
        <taxon>Mycenaceae</taxon>
        <taxon>Mycena</taxon>
    </lineage>
</organism>
<proteinExistence type="predicted"/>
<keyword evidence="1" id="KW-0812">Transmembrane</keyword>
<feature type="transmembrane region" description="Helical" evidence="1">
    <location>
        <begin position="226"/>
        <end position="244"/>
    </location>
</feature>
<feature type="transmembrane region" description="Helical" evidence="1">
    <location>
        <begin position="157"/>
        <end position="177"/>
    </location>
</feature>
<keyword evidence="4" id="KW-1185">Reference proteome</keyword>
<dbReference type="InterPro" id="IPR045339">
    <property type="entry name" value="DUF6534"/>
</dbReference>
<dbReference type="PANTHER" id="PTHR40465">
    <property type="entry name" value="CHROMOSOME 1, WHOLE GENOME SHOTGUN SEQUENCE"/>
    <property type="match status" value="1"/>
</dbReference>
<name>A0AAD7E1J0_9AGAR</name>
<keyword evidence="1" id="KW-0472">Membrane</keyword>
<feature type="transmembrane region" description="Helical" evidence="1">
    <location>
        <begin position="118"/>
        <end position="145"/>
    </location>
</feature>
<evidence type="ECO:0000313" key="3">
    <source>
        <dbReference type="EMBL" id="KAJ7223564.1"/>
    </source>
</evidence>
<dbReference type="PANTHER" id="PTHR40465:SF1">
    <property type="entry name" value="DUF6534 DOMAIN-CONTAINING PROTEIN"/>
    <property type="match status" value="1"/>
</dbReference>
<comment type="caution">
    <text evidence="3">The sequence shown here is derived from an EMBL/GenBank/DDBJ whole genome shotgun (WGS) entry which is preliminary data.</text>
</comment>
<reference evidence="3" key="1">
    <citation type="submission" date="2023-03" db="EMBL/GenBank/DDBJ databases">
        <title>Massive genome expansion in bonnet fungi (Mycena s.s.) driven by repeated elements and novel gene families across ecological guilds.</title>
        <authorList>
            <consortium name="Lawrence Berkeley National Laboratory"/>
            <person name="Harder C.B."/>
            <person name="Miyauchi S."/>
            <person name="Viragh M."/>
            <person name="Kuo A."/>
            <person name="Thoen E."/>
            <person name="Andreopoulos B."/>
            <person name="Lu D."/>
            <person name="Skrede I."/>
            <person name="Drula E."/>
            <person name="Henrissat B."/>
            <person name="Morin E."/>
            <person name="Kohler A."/>
            <person name="Barry K."/>
            <person name="LaButti K."/>
            <person name="Morin E."/>
            <person name="Salamov A."/>
            <person name="Lipzen A."/>
            <person name="Mereny Z."/>
            <person name="Hegedus B."/>
            <person name="Baldrian P."/>
            <person name="Stursova M."/>
            <person name="Weitz H."/>
            <person name="Taylor A."/>
            <person name="Grigoriev I.V."/>
            <person name="Nagy L.G."/>
            <person name="Martin F."/>
            <person name="Kauserud H."/>
        </authorList>
    </citation>
    <scope>NUCLEOTIDE SEQUENCE</scope>
    <source>
        <strain evidence="3">9144</strain>
    </source>
</reference>
<protein>
    <recommendedName>
        <fullName evidence="2">DUF6534 domain-containing protein</fullName>
    </recommendedName>
</protein>
<evidence type="ECO:0000259" key="2">
    <source>
        <dbReference type="Pfam" id="PF20152"/>
    </source>
</evidence>
<feature type="transmembrane region" description="Helical" evidence="1">
    <location>
        <begin position="47"/>
        <end position="70"/>
    </location>
</feature>
<feature type="transmembrane region" description="Helical" evidence="1">
    <location>
        <begin position="197"/>
        <end position="220"/>
    </location>
</feature>
<dbReference type="AlphaFoldDB" id="A0AAD7E1J0"/>
<sequence>MSLPALDTITGVLLIGTWANSLLYAAELAQAIHYFRHFWRDDWKLKTLVAVAFFIDTVSTLGDYACVYLYTVTHAGDPVYLSQGHWPLSLYLFTTAIVAVLVQSFLIHRYWRYTENNLVSLVLVFLTIAALGGTYACGVIIVLFPAVNERDRVKIPALIWLVTEAVADLGIAAALLWELRDSRPASKNMRSFMNRLVAVTIQTGTGTATLALAALIGYLLKEESNVPGGITYTLGRAYVLCMLANLNLRSSNRTCCGTSTGVLWGPRTSSMGGTFNIPTGGTDDLSGLHLHPSVHIGSRQDIPVATSKSLADDSPPVEIEMVLRDKRLSRQESGLFAV</sequence>
<gene>
    <name evidence="3" type="ORF">GGX14DRAFT_558131</name>
</gene>
<keyword evidence="1" id="KW-1133">Transmembrane helix</keyword>
<dbReference type="EMBL" id="JARJCW010000006">
    <property type="protein sequence ID" value="KAJ7223564.1"/>
    <property type="molecule type" value="Genomic_DNA"/>
</dbReference>
<feature type="transmembrane region" description="Helical" evidence="1">
    <location>
        <begin position="12"/>
        <end position="35"/>
    </location>
</feature>
<dbReference type="Proteomes" id="UP001219525">
    <property type="component" value="Unassembled WGS sequence"/>
</dbReference>
<evidence type="ECO:0000256" key="1">
    <source>
        <dbReference type="SAM" id="Phobius"/>
    </source>
</evidence>
<feature type="transmembrane region" description="Helical" evidence="1">
    <location>
        <begin position="90"/>
        <end position="111"/>
    </location>
</feature>
<evidence type="ECO:0000313" key="4">
    <source>
        <dbReference type="Proteomes" id="UP001219525"/>
    </source>
</evidence>
<accession>A0AAD7E1J0</accession>
<feature type="domain" description="DUF6534" evidence="2">
    <location>
        <begin position="165"/>
        <end position="251"/>
    </location>
</feature>
<dbReference type="Pfam" id="PF20152">
    <property type="entry name" value="DUF6534"/>
    <property type="match status" value="1"/>
</dbReference>